<keyword evidence="4" id="KW-1185">Reference proteome</keyword>
<dbReference type="PANTHER" id="PTHR43662:SF13">
    <property type="entry name" value="DUF1996 DOMAIN-CONTAINING PROTEIN"/>
    <property type="match status" value="1"/>
</dbReference>
<organism evidence="3 4">
    <name type="scientific">Byssothecium circinans</name>
    <dbReference type="NCBI Taxonomy" id="147558"/>
    <lineage>
        <taxon>Eukaryota</taxon>
        <taxon>Fungi</taxon>
        <taxon>Dikarya</taxon>
        <taxon>Ascomycota</taxon>
        <taxon>Pezizomycotina</taxon>
        <taxon>Dothideomycetes</taxon>
        <taxon>Pleosporomycetidae</taxon>
        <taxon>Pleosporales</taxon>
        <taxon>Massarineae</taxon>
        <taxon>Massarinaceae</taxon>
        <taxon>Byssothecium</taxon>
    </lineage>
</organism>
<evidence type="ECO:0000313" key="4">
    <source>
        <dbReference type="Proteomes" id="UP000800035"/>
    </source>
</evidence>
<dbReference type="Pfam" id="PF09362">
    <property type="entry name" value="DUF1996"/>
    <property type="match status" value="1"/>
</dbReference>
<dbReference type="EMBL" id="ML977040">
    <property type="protein sequence ID" value="KAF1949242.1"/>
    <property type="molecule type" value="Genomic_DNA"/>
</dbReference>
<feature type="domain" description="DUF1996" evidence="2">
    <location>
        <begin position="26"/>
        <end position="273"/>
    </location>
</feature>
<feature type="signal peptide" evidence="1">
    <location>
        <begin position="1"/>
        <end position="18"/>
    </location>
</feature>
<name>A0A6A5TC71_9PLEO</name>
<dbReference type="AlphaFoldDB" id="A0A6A5TC71"/>
<evidence type="ECO:0000256" key="1">
    <source>
        <dbReference type="SAM" id="SignalP"/>
    </source>
</evidence>
<dbReference type="Proteomes" id="UP000800035">
    <property type="component" value="Unassembled WGS sequence"/>
</dbReference>
<gene>
    <name evidence="3" type="ORF">CC80DRAFT_429716</name>
</gene>
<dbReference type="InterPro" id="IPR018535">
    <property type="entry name" value="DUF1996"/>
</dbReference>
<dbReference type="OrthoDB" id="74764at2759"/>
<proteinExistence type="predicted"/>
<accession>A0A6A5TC71</accession>
<keyword evidence="1" id="KW-0732">Signal</keyword>
<dbReference type="PANTHER" id="PTHR43662">
    <property type="match status" value="1"/>
</dbReference>
<protein>
    <recommendedName>
        <fullName evidence="2">DUF1996 domain-containing protein</fullName>
    </recommendedName>
</protein>
<feature type="chain" id="PRO_5025433477" description="DUF1996 domain-containing protein" evidence="1">
    <location>
        <begin position="19"/>
        <end position="327"/>
    </location>
</feature>
<reference evidence="3" key="1">
    <citation type="journal article" date="2020" name="Stud. Mycol.">
        <title>101 Dothideomycetes genomes: a test case for predicting lifestyles and emergence of pathogens.</title>
        <authorList>
            <person name="Haridas S."/>
            <person name="Albert R."/>
            <person name="Binder M."/>
            <person name="Bloem J."/>
            <person name="Labutti K."/>
            <person name="Salamov A."/>
            <person name="Andreopoulos B."/>
            <person name="Baker S."/>
            <person name="Barry K."/>
            <person name="Bills G."/>
            <person name="Bluhm B."/>
            <person name="Cannon C."/>
            <person name="Castanera R."/>
            <person name="Culley D."/>
            <person name="Daum C."/>
            <person name="Ezra D."/>
            <person name="Gonzalez J."/>
            <person name="Henrissat B."/>
            <person name="Kuo A."/>
            <person name="Liang C."/>
            <person name="Lipzen A."/>
            <person name="Lutzoni F."/>
            <person name="Magnuson J."/>
            <person name="Mondo S."/>
            <person name="Nolan M."/>
            <person name="Ohm R."/>
            <person name="Pangilinan J."/>
            <person name="Park H.-J."/>
            <person name="Ramirez L."/>
            <person name="Alfaro M."/>
            <person name="Sun H."/>
            <person name="Tritt A."/>
            <person name="Yoshinaga Y."/>
            <person name="Zwiers L.-H."/>
            <person name="Turgeon B."/>
            <person name="Goodwin S."/>
            <person name="Spatafora J."/>
            <person name="Crous P."/>
            <person name="Grigoriev I."/>
        </authorList>
    </citation>
    <scope>NUCLEOTIDE SEQUENCE</scope>
    <source>
        <strain evidence="3">CBS 675.92</strain>
    </source>
</reference>
<evidence type="ECO:0000313" key="3">
    <source>
        <dbReference type="EMBL" id="KAF1949242.1"/>
    </source>
</evidence>
<sequence>MLALLAPSIHALLRFSCSQLVVERLDPLVNPGVDQSPHVHQIIGGNSFNASMDPSISPADEATCTTCTFAEDFSNYWTAILYFRARNGTFKRVPQKGNVGFEASNGGMTVYYTPTLGNGAGKYVTAFQKGFRMIVGNPMYRTEAEAKRFRQLTYTCLQNMNTRTGETLNFPKKACPAGIMVNVRFPTCWNGKDLDSPDHMSHVTYPSSGIFENNGPCPSTHPDKVPQLFYEVIFATEKFADKNLWPTDGSQPFVWSFGDDTGYGNHGDYVFGWKGDALQKAMDTNCNINCPALKTQSIATGNKCAQSQKVKENIDGWLTELPGGHHV</sequence>
<evidence type="ECO:0000259" key="2">
    <source>
        <dbReference type="Pfam" id="PF09362"/>
    </source>
</evidence>